<dbReference type="OrthoDB" id="9806864at2"/>
<dbReference type="SMART" id="SM00347">
    <property type="entry name" value="HTH_MARR"/>
    <property type="match status" value="1"/>
</dbReference>
<dbReference type="InterPro" id="IPR011991">
    <property type="entry name" value="ArsR-like_HTH"/>
</dbReference>
<name>A0A542XDP3_9MICO</name>
<evidence type="ECO:0000259" key="2">
    <source>
        <dbReference type="PROSITE" id="PS50995"/>
    </source>
</evidence>
<dbReference type="RefSeq" id="WP_142005919.1">
    <property type="nucleotide sequence ID" value="NZ_CAJTBP010000001.1"/>
</dbReference>
<dbReference type="GO" id="GO:0003677">
    <property type="term" value="F:DNA binding"/>
    <property type="evidence" value="ECO:0007669"/>
    <property type="project" value="UniProtKB-KW"/>
</dbReference>
<dbReference type="Proteomes" id="UP000318336">
    <property type="component" value="Unassembled WGS sequence"/>
</dbReference>
<dbReference type="AlphaFoldDB" id="A0A542XDP3"/>
<dbReference type="PROSITE" id="PS50995">
    <property type="entry name" value="HTH_MARR_2"/>
    <property type="match status" value="1"/>
</dbReference>
<accession>A0A542XDP3</accession>
<dbReference type="PANTHER" id="PTHR33164:SF5">
    <property type="entry name" value="ORGANIC HYDROPEROXIDE RESISTANCE TRANSCRIPTIONAL REGULATOR"/>
    <property type="match status" value="1"/>
</dbReference>
<keyword evidence="3" id="KW-0238">DNA-binding</keyword>
<dbReference type="Gene3D" id="1.10.10.10">
    <property type="entry name" value="Winged helix-like DNA-binding domain superfamily/Winged helix DNA-binding domain"/>
    <property type="match status" value="1"/>
</dbReference>
<gene>
    <name evidence="3" type="ORF">FB554_2118</name>
</gene>
<evidence type="ECO:0000256" key="1">
    <source>
        <dbReference type="ARBA" id="ARBA00004496"/>
    </source>
</evidence>
<feature type="domain" description="HTH marR-type" evidence="2">
    <location>
        <begin position="26"/>
        <end position="155"/>
    </location>
</feature>
<comment type="caution">
    <text evidence="3">The sequence shown here is derived from an EMBL/GenBank/DDBJ whole genome shotgun (WGS) entry which is preliminary data.</text>
</comment>
<evidence type="ECO:0000313" key="4">
    <source>
        <dbReference type="Proteomes" id="UP000318336"/>
    </source>
</evidence>
<keyword evidence="4" id="KW-1185">Reference proteome</keyword>
<proteinExistence type="predicted"/>
<organism evidence="3 4">
    <name type="scientific">Barrientosiimonas humi</name>
    <dbReference type="NCBI Taxonomy" id="999931"/>
    <lineage>
        <taxon>Bacteria</taxon>
        <taxon>Bacillati</taxon>
        <taxon>Actinomycetota</taxon>
        <taxon>Actinomycetes</taxon>
        <taxon>Micrococcales</taxon>
        <taxon>Dermacoccaceae</taxon>
        <taxon>Barrientosiimonas</taxon>
    </lineage>
</organism>
<comment type="subcellular location">
    <subcellularLocation>
        <location evidence="1">Cytoplasm</location>
    </subcellularLocation>
</comment>
<dbReference type="GO" id="GO:0005737">
    <property type="term" value="C:cytoplasm"/>
    <property type="evidence" value="ECO:0007669"/>
    <property type="project" value="UniProtKB-SubCell"/>
</dbReference>
<dbReference type="InterPro" id="IPR036390">
    <property type="entry name" value="WH_DNA-bd_sf"/>
</dbReference>
<dbReference type="InterPro" id="IPR039422">
    <property type="entry name" value="MarR/SlyA-like"/>
</dbReference>
<dbReference type="PANTHER" id="PTHR33164">
    <property type="entry name" value="TRANSCRIPTIONAL REGULATOR, MARR FAMILY"/>
    <property type="match status" value="1"/>
</dbReference>
<sequence>MPPREPDASSDPSATATTSIDPLSLEAQVCFGLALAARGVIGAYRPVLEPLGLTHPQYLVMLALWERGSVSNKELADLLGLDPGTATPLVQRLVRAGLVEKHRPHDERSVVIELTPEGRALRERAEHVPHVMVRRLGLEMAEVEQLRASMHRLITAAAQAGPPTEEELAALAGRAGGRRAAG</sequence>
<reference evidence="3 4" key="1">
    <citation type="submission" date="2019-06" db="EMBL/GenBank/DDBJ databases">
        <title>Sequencing the genomes of 1000 actinobacteria strains.</title>
        <authorList>
            <person name="Klenk H.-P."/>
        </authorList>
    </citation>
    <scope>NUCLEOTIDE SEQUENCE [LARGE SCALE GENOMIC DNA]</scope>
    <source>
        <strain evidence="3 4">DSM 24617</strain>
    </source>
</reference>
<dbReference type="EMBL" id="VFOK01000001">
    <property type="protein sequence ID" value="TQL33961.1"/>
    <property type="molecule type" value="Genomic_DNA"/>
</dbReference>
<dbReference type="InterPro" id="IPR000835">
    <property type="entry name" value="HTH_MarR-typ"/>
</dbReference>
<evidence type="ECO:0000313" key="3">
    <source>
        <dbReference type="EMBL" id="TQL33961.1"/>
    </source>
</evidence>
<dbReference type="GO" id="GO:0003700">
    <property type="term" value="F:DNA-binding transcription factor activity"/>
    <property type="evidence" value="ECO:0007669"/>
    <property type="project" value="InterPro"/>
</dbReference>
<dbReference type="GO" id="GO:0006950">
    <property type="term" value="P:response to stress"/>
    <property type="evidence" value="ECO:0007669"/>
    <property type="project" value="TreeGrafter"/>
</dbReference>
<dbReference type="CDD" id="cd00090">
    <property type="entry name" value="HTH_ARSR"/>
    <property type="match status" value="1"/>
</dbReference>
<protein>
    <submittedName>
        <fullName evidence="3">DNA-binding MarR family transcriptional regulator</fullName>
    </submittedName>
</protein>
<dbReference type="InterPro" id="IPR036388">
    <property type="entry name" value="WH-like_DNA-bd_sf"/>
</dbReference>
<dbReference type="SUPFAM" id="SSF46785">
    <property type="entry name" value="Winged helix' DNA-binding domain"/>
    <property type="match status" value="1"/>
</dbReference>
<dbReference type="Pfam" id="PF01047">
    <property type="entry name" value="MarR"/>
    <property type="match status" value="1"/>
</dbReference>